<dbReference type="UniPathway" id="UPA00051">
    <property type="reaction ID" value="UER00465"/>
</dbReference>
<dbReference type="InterPro" id="IPR002912">
    <property type="entry name" value="ACT_dom"/>
</dbReference>
<evidence type="ECO:0000256" key="5">
    <source>
        <dbReference type="ARBA" id="ARBA00013376"/>
    </source>
</evidence>
<dbReference type="Proteomes" id="UP000427906">
    <property type="component" value="Chromosome"/>
</dbReference>
<dbReference type="NCBIfam" id="NF004976">
    <property type="entry name" value="PRK06349.1"/>
    <property type="match status" value="1"/>
</dbReference>
<evidence type="ECO:0000256" key="1">
    <source>
        <dbReference type="ARBA" id="ARBA00005056"/>
    </source>
</evidence>
<dbReference type="OrthoDB" id="9808167at2"/>
<sequence length="442" mass="46612">MKQVNIAILGCGTVGTGVARLLLNNGDILRDRIGCELQLKYVADIDTVTDRGLSLAPGVMIPDAAAAIADPEVDIVVETIGGEGIAKTMILDAIDKGKHVVTANKALLAKHGNPIIAAATENGVDLAYEASVGGCMPIIKTVRESLVGNRISAMTGILNGTCNYILSKITDEGVDFEAALAEAQAKGYAEADPTLDVEGQDAAHKLALLSALAFGMRINFDDIYIEGISRITPMDIEFAAQFGYRIKLLAITKFDGGSVEARVHPTMIPFDNMLSNVNGTLNAISVSADAVGDILLYGHGAGMMPTASAVVSDIADIARNLAAGGAGRVPVMGFQPDKIRPITVLPMDDIVTNYYFRFDAMDRPGVLATIAGILGKYAISLKFVHQKGRKTNGSVPVVMLTHHAREADVTRALAEIAALDVVASTPMLIRIEDKNGQEVSCI</sequence>
<dbReference type="InterPro" id="IPR005106">
    <property type="entry name" value="Asp/hSer_DH_NAD-bd"/>
</dbReference>
<dbReference type="PANTHER" id="PTHR43331:SF1">
    <property type="entry name" value="HOMOSERINE DEHYDROGENASE"/>
    <property type="match status" value="1"/>
</dbReference>
<evidence type="ECO:0000256" key="10">
    <source>
        <dbReference type="ARBA" id="ARBA00023167"/>
    </source>
</evidence>
<proteinExistence type="inferred from homology"/>
<evidence type="ECO:0000313" key="17">
    <source>
        <dbReference type="Proteomes" id="UP000427906"/>
    </source>
</evidence>
<evidence type="ECO:0000256" key="11">
    <source>
        <dbReference type="PIRSR" id="PIRSR000098-1"/>
    </source>
</evidence>
<dbReference type="InterPro" id="IPR001342">
    <property type="entry name" value="HDH_cat"/>
</dbReference>
<keyword evidence="10 13" id="KW-0486">Methionine biosynthesis</keyword>
<name>A0A5K7YIY6_9BACT</name>
<feature type="active site" description="Proton donor" evidence="11">
    <location>
        <position position="205"/>
    </location>
</feature>
<evidence type="ECO:0000256" key="8">
    <source>
        <dbReference type="ARBA" id="ARBA00022857"/>
    </source>
</evidence>
<evidence type="ECO:0000256" key="14">
    <source>
        <dbReference type="RuleBase" id="RU004171"/>
    </source>
</evidence>
<dbReference type="EMBL" id="AP021874">
    <property type="protein sequence ID" value="BBO67829.1"/>
    <property type="molecule type" value="Genomic_DNA"/>
</dbReference>
<dbReference type="PIRSF" id="PIRSF000098">
    <property type="entry name" value="Homoser_dehydrog"/>
    <property type="match status" value="1"/>
</dbReference>
<feature type="domain" description="ACT" evidence="15">
    <location>
        <begin position="355"/>
        <end position="430"/>
    </location>
</feature>
<dbReference type="Pfam" id="PF03447">
    <property type="entry name" value="NAD_binding_3"/>
    <property type="match status" value="1"/>
</dbReference>
<dbReference type="Gene3D" id="3.40.50.720">
    <property type="entry name" value="NAD(P)-binding Rossmann-like Domain"/>
    <property type="match status" value="1"/>
</dbReference>
<keyword evidence="7 13" id="KW-0791">Threonine biosynthesis</keyword>
<comment type="pathway">
    <text evidence="2 13">Amino-acid biosynthesis; L-methionine biosynthesis via de novo pathway; L-homoserine from L-aspartate: step 3/3.</text>
</comment>
<dbReference type="SUPFAM" id="SSF55021">
    <property type="entry name" value="ACT-like"/>
    <property type="match status" value="1"/>
</dbReference>
<dbReference type="GO" id="GO:0050661">
    <property type="term" value="F:NADP binding"/>
    <property type="evidence" value="ECO:0007669"/>
    <property type="project" value="InterPro"/>
</dbReference>
<dbReference type="PROSITE" id="PS01042">
    <property type="entry name" value="HOMOSER_DHGENASE"/>
    <property type="match status" value="1"/>
</dbReference>
<dbReference type="PROSITE" id="PS51671">
    <property type="entry name" value="ACT"/>
    <property type="match status" value="1"/>
</dbReference>
<dbReference type="CDD" id="cd04881">
    <property type="entry name" value="ACT_HSDH-Hom"/>
    <property type="match status" value="1"/>
</dbReference>
<keyword evidence="17" id="KW-1185">Reference proteome</keyword>
<dbReference type="InterPro" id="IPR045865">
    <property type="entry name" value="ACT-like_dom_sf"/>
</dbReference>
<dbReference type="Pfam" id="PF00742">
    <property type="entry name" value="Homoserine_dh"/>
    <property type="match status" value="1"/>
</dbReference>
<keyword evidence="9 13" id="KW-0560">Oxidoreductase</keyword>
<dbReference type="UniPathway" id="UPA00050">
    <property type="reaction ID" value="UER00063"/>
</dbReference>
<reference evidence="16 17" key="1">
    <citation type="submission" date="2019-11" db="EMBL/GenBank/DDBJ databases">
        <title>Comparative genomics of hydrocarbon-degrading Desulfosarcina strains.</title>
        <authorList>
            <person name="Watanabe M."/>
            <person name="Kojima H."/>
            <person name="Fukui M."/>
        </authorList>
    </citation>
    <scope>NUCLEOTIDE SEQUENCE [LARGE SCALE GENOMIC DNA]</scope>
    <source>
        <strain evidence="16 17">PL12</strain>
    </source>
</reference>
<dbReference type="FunFam" id="3.30.360.10:FF:000005">
    <property type="entry name" value="Homoserine dehydrogenase"/>
    <property type="match status" value="1"/>
</dbReference>
<dbReference type="Gene3D" id="3.30.360.10">
    <property type="entry name" value="Dihydrodipicolinate Reductase, domain 2"/>
    <property type="match status" value="1"/>
</dbReference>
<feature type="binding site" evidence="12">
    <location>
        <begin position="9"/>
        <end position="16"/>
    </location>
    <ligand>
        <name>NADP(+)</name>
        <dbReference type="ChEBI" id="CHEBI:58349"/>
    </ligand>
</feature>
<dbReference type="GO" id="GO:0004412">
    <property type="term" value="F:homoserine dehydrogenase activity"/>
    <property type="evidence" value="ECO:0007669"/>
    <property type="project" value="UniProtKB-EC"/>
</dbReference>
<dbReference type="InterPro" id="IPR019811">
    <property type="entry name" value="HDH_CS"/>
</dbReference>
<keyword evidence="8 12" id="KW-0521">NADP</keyword>
<dbReference type="InterPro" id="IPR016204">
    <property type="entry name" value="HDH"/>
</dbReference>
<dbReference type="InterPro" id="IPR036291">
    <property type="entry name" value="NAD(P)-bd_dom_sf"/>
</dbReference>
<accession>A0A5K7YIY6</accession>
<dbReference type="GO" id="GO:0009088">
    <property type="term" value="P:threonine biosynthetic process"/>
    <property type="evidence" value="ECO:0007669"/>
    <property type="project" value="UniProtKB-UniPathway"/>
</dbReference>
<protein>
    <recommendedName>
        <fullName evidence="5 13">Homoserine dehydrogenase</fullName>
        <ecNumber evidence="4 13">1.1.1.3</ecNumber>
    </recommendedName>
</protein>
<dbReference type="AlphaFoldDB" id="A0A5K7YIY6"/>
<evidence type="ECO:0000256" key="13">
    <source>
        <dbReference type="RuleBase" id="RU000579"/>
    </source>
</evidence>
<evidence type="ECO:0000256" key="4">
    <source>
        <dbReference type="ARBA" id="ARBA00013213"/>
    </source>
</evidence>
<evidence type="ECO:0000256" key="3">
    <source>
        <dbReference type="ARBA" id="ARBA00006753"/>
    </source>
</evidence>
<comment type="similarity">
    <text evidence="3 14">Belongs to the homoserine dehydrogenase family.</text>
</comment>
<dbReference type="KEGG" id="dalk:DSCA_17590"/>
<comment type="pathway">
    <text evidence="1 13">Amino-acid biosynthesis; L-threonine biosynthesis; L-threonine from L-aspartate: step 3/5.</text>
</comment>
<dbReference type="PANTHER" id="PTHR43331">
    <property type="entry name" value="HOMOSERINE DEHYDROGENASE"/>
    <property type="match status" value="1"/>
</dbReference>
<comment type="catalytic activity">
    <reaction evidence="13">
        <text>L-homoserine + NADP(+) = L-aspartate 4-semialdehyde + NADPH + H(+)</text>
        <dbReference type="Rhea" id="RHEA:15761"/>
        <dbReference type="ChEBI" id="CHEBI:15378"/>
        <dbReference type="ChEBI" id="CHEBI:57476"/>
        <dbReference type="ChEBI" id="CHEBI:57783"/>
        <dbReference type="ChEBI" id="CHEBI:58349"/>
        <dbReference type="ChEBI" id="CHEBI:537519"/>
        <dbReference type="EC" id="1.1.1.3"/>
    </reaction>
</comment>
<dbReference type="SUPFAM" id="SSF51735">
    <property type="entry name" value="NAD(P)-binding Rossmann-fold domains"/>
    <property type="match status" value="1"/>
</dbReference>
<dbReference type="Gene3D" id="3.30.70.260">
    <property type="match status" value="1"/>
</dbReference>
<dbReference type="EC" id="1.1.1.3" evidence="4 13"/>
<evidence type="ECO:0000256" key="7">
    <source>
        <dbReference type="ARBA" id="ARBA00022697"/>
    </source>
</evidence>
<dbReference type="RefSeq" id="WP_155316049.1">
    <property type="nucleotide sequence ID" value="NZ_AP021874.1"/>
</dbReference>
<organism evidence="16 17">
    <name type="scientific">Desulfosarcina alkanivorans</name>
    <dbReference type="NCBI Taxonomy" id="571177"/>
    <lineage>
        <taxon>Bacteria</taxon>
        <taxon>Pseudomonadati</taxon>
        <taxon>Thermodesulfobacteriota</taxon>
        <taxon>Desulfobacteria</taxon>
        <taxon>Desulfobacterales</taxon>
        <taxon>Desulfosarcinaceae</taxon>
        <taxon>Desulfosarcina</taxon>
    </lineage>
</organism>
<evidence type="ECO:0000313" key="16">
    <source>
        <dbReference type="EMBL" id="BBO67829.1"/>
    </source>
</evidence>
<gene>
    <name evidence="16" type="ORF">DSCA_17590</name>
</gene>
<evidence type="ECO:0000256" key="9">
    <source>
        <dbReference type="ARBA" id="ARBA00023002"/>
    </source>
</evidence>
<evidence type="ECO:0000259" key="15">
    <source>
        <dbReference type="PROSITE" id="PS51671"/>
    </source>
</evidence>
<evidence type="ECO:0000256" key="12">
    <source>
        <dbReference type="PIRSR" id="PIRSR000098-2"/>
    </source>
</evidence>
<evidence type="ECO:0000256" key="6">
    <source>
        <dbReference type="ARBA" id="ARBA00022605"/>
    </source>
</evidence>
<dbReference type="GO" id="GO:0009086">
    <property type="term" value="P:methionine biosynthetic process"/>
    <property type="evidence" value="ECO:0007669"/>
    <property type="project" value="UniProtKB-KW"/>
</dbReference>
<feature type="binding site" evidence="12">
    <location>
        <position position="190"/>
    </location>
    <ligand>
        <name>L-homoserine</name>
        <dbReference type="ChEBI" id="CHEBI:57476"/>
    </ligand>
</feature>
<dbReference type="SUPFAM" id="SSF55347">
    <property type="entry name" value="Glyceraldehyde-3-phosphate dehydrogenase-like, C-terminal domain"/>
    <property type="match status" value="1"/>
</dbReference>
<keyword evidence="6 13" id="KW-0028">Amino-acid biosynthesis</keyword>
<dbReference type="Pfam" id="PF01842">
    <property type="entry name" value="ACT"/>
    <property type="match status" value="1"/>
</dbReference>
<evidence type="ECO:0000256" key="2">
    <source>
        <dbReference type="ARBA" id="ARBA00005062"/>
    </source>
</evidence>
<feature type="binding site" evidence="12">
    <location>
        <position position="105"/>
    </location>
    <ligand>
        <name>NADPH</name>
        <dbReference type="ChEBI" id="CHEBI:57783"/>
    </ligand>
</feature>